<evidence type="ECO:0000256" key="1">
    <source>
        <dbReference type="ARBA" id="ARBA00022723"/>
    </source>
</evidence>
<dbReference type="EMBL" id="QXTE01000044">
    <property type="protein sequence ID" value="TFK10121.1"/>
    <property type="molecule type" value="Genomic_DNA"/>
</dbReference>
<keyword evidence="1" id="KW-0479">Metal-binding</keyword>
<evidence type="ECO:0000256" key="3">
    <source>
        <dbReference type="ARBA" id="ARBA00022833"/>
    </source>
</evidence>
<proteinExistence type="predicted"/>
<evidence type="ECO:0000256" key="6">
    <source>
        <dbReference type="SAM" id="Phobius"/>
    </source>
</evidence>
<feature type="domain" description="RING-type" evidence="7">
    <location>
        <begin position="119"/>
        <end position="162"/>
    </location>
</feature>
<keyword evidence="9" id="KW-1185">Reference proteome</keyword>
<dbReference type="OrthoDB" id="9049620at2759"/>
<keyword evidence="6" id="KW-1133">Transmembrane helix</keyword>
<keyword evidence="2 4" id="KW-0863">Zinc-finger</keyword>
<dbReference type="PROSITE" id="PS50089">
    <property type="entry name" value="ZF_RING_2"/>
    <property type="match status" value="1"/>
</dbReference>
<dbReference type="InterPro" id="IPR001841">
    <property type="entry name" value="Znf_RING"/>
</dbReference>
<dbReference type="InterPro" id="IPR017907">
    <property type="entry name" value="Znf_RING_CS"/>
</dbReference>
<reference evidence="8 9" key="1">
    <citation type="submission" date="2019-04" db="EMBL/GenBank/DDBJ databases">
        <title>Draft genome of the big-headed turtle Platysternon megacephalum.</title>
        <authorList>
            <person name="Gong S."/>
        </authorList>
    </citation>
    <scope>NUCLEOTIDE SEQUENCE [LARGE SCALE GENOMIC DNA]</scope>
    <source>
        <strain evidence="8">DO16091913</strain>
        <tissue evidence="8">Muscle</tissue>
    </source>
</reference>
<feature type="region of interest" description="Disordered" evidence="5">
    <location>
        <begin position="1"/>
        <end position="32"/>
    </location>
</feature>
<dbReference type="SUPFAM" id="SSF57850">
    <property type="entry name" value="RING/U-box"/>
    <property type="match status" value="1"/>
</dbReference>
<evidence type="ECO:0000256" key="4">
    <source>
        <dbReference type="PROSITE-ProRule" id="PRU00175"/>
    </source>
</evidence>
<evidence type="ECO:0000256" key="2">
    <source>
        <dbReference type="ARBA" id="ARBA00022771"/>
    </source>
</evidence>
<dbReference type="PROSITE" id="PS00518">
    <property type="entry name" value="ZF_RING_1"/>
    <property type="match status" value="1"/>
</dbReference>
<evidence type="ECO:0000259" key="7">
    <source>
        <dbReference type="PROSITE" id="PS50089"/>
    </source>
</evidence>
<dbReference type="PANTHER" id="PTHR22894">
    <property type="entry name" value="RING-TYPE DOMAIN-CONTAINING PROTEIN"/>
    <property type="match status" value="1"/>
</dbReference>
<keyword evidence="3" id="KW-0862">Zinc</keyword>
<dbReference type="CDD" id="cd16553">
    <property type="entry name" value="RING-HC_RNF170"/>
    <property type="match status" value="1"/>
</dbReference>
<protein>
    <submittedName>
        <fullName evidence="8">GTP-binding protein SAR1b</fullName>
    </submittedName>
</protein>
<dbReference type="SMART" id="SM00184">
    <property type="entry name" value="RING"/>
    <property type="match status" value="1"/>
</dbReference>
<comment type="caution">
    <text evidence="8">The sequence shown here is derived from an EMBL/GenBank/DDBJ whole genome shotgun (WGS) entry which is preliminary data.</text>
</comment>
<reference evidence="8 9" key="2">
    <citation type="submission" date="2019-04" db="EMBL/GenBank/DDBJ databases">
        <title>The genome sequence of big-headed turtle.</title>
        <authorList>
            <person name="Gong S."/>
        </authorList>
    </citation>
    <scope>NUCLEOTIDE SEQUENCE [LARGE SCALE GENOMIC DNA]</scope>
    <source>
        <strain evidence="8">DO16091913</strain>
        <tissue evidence="8">Muscle</tissue>
    </source>
</reference>
<dbReference type="Gene3D" id="3.30.40.10">
    <property type="entry name" value="Zinc/RING finger domain, C3HC4 (zinc finger)"/>
    <property type="match status" value="1"/>
</dbReference>
<dbReference type="AlphaFoldDB" id="A0A4D9EFJ7"/>
<organism evidence="8 9">
    <name type="scientific">Platysternon megacephalum</name>
    <name type="common">big-headed turtle</name>
    <dbReference type="NCBI Taxonomy" id="55544"/>
    <lineage>
        <taxon>Eukaryota</taxon>
        <taxon>Metazoa</taxon>
        <taxon>Chordata</taxon>
        <taxon>Craniata</taxon>
        <taxon>Vertebrata</taxon>
        <taxon>Euteleostomi</taxon>
        <taxon>Archelosauria</taxon>
        <taxon>Testudinata</taxon>
        <taxon>Testudines</taxon>
        <taxon>Cryptodira</taxon>
        <taxon>Durocryptodira</taxon>
        <taxon>Testudinoidea</taxon>
        <taxon>Platysternidae</taxon>
        <taxon>Platysternon</taxon>
    </lineage>
</organism>
<evidence type="ECO:0000313" key="8">
    <source>
        <dbReference type="EMBL" id="TFK10121.1"/>
    </source>
</evidence>
<dbReference type="PANTHER" id="PTHR22894:SF2">
    <property type="entry name" value="RING-TYPE DOMAIN-CONTAINING PROTEIN"/>
    <property type="match status" value="1"/>
</dbReference>
<feature type="transmembrane region" description="Helical" evidence="6">
    <location>
        <begin position="227"/>
        <end position="245"/>
    </location>
</feature>
<feature type="compositionally biased region" description="Basic and acidic residues" evidence="5">
    <location>
        <begin position="9"/>
        <end position="22"/>
    </location>
</feature>
<dbReference type="InterPro" id="IPR027370">
    <property type="entry name" value="Znf-RING_euk"/>
</dbReference>
<keyword evidence="6" id="KW-0812">Transmembrane</keyword>
<dbReference type="InterPro" id="IPR013083">
    <property type="entry name" value="Znf_RING/FYVE/PHD"/>
</dbReference>
<dbReference type="InterPro" id="IPR038896">
    <property type="entry name" value="RNF170"/>
</dbReference>
<feature type="transmembrane region" description="Helical" evidence="6">
    <location>
        <begin position="257"/>
        <end position="279"/>
    </location>
</feature>
<sequence length="303" mass="34430">MSETSRAMVSDRTHSTTEDKHNGTRSHLGQMRRSLIRNSISNIKPLAEERRSLAIKALRTIGKVGMLSHTLCRPSEPRFANLSQQKMSHLEKDYKHLSPRNPIEALRHWHPPYHSDLSCPICLQTATFPVETNCGHLFCGSCLITYWKHGSWLGAINCPLCRQKVILLCNSSCENQQDKPSKRIVRDIRDYNKRFSGQPRPFADYLYDMPLLLNLALRGIFTLGGLVWIFFLRIVVCSFGTIMCLTSRLDVMHEPLCGILAAVDDLVVVFLLLICMFNICQQMESEGINMASSTTQTMLSESR</sequence>
<gene>
    <name evidence="8" type="ORF">DR999_PMT06690</name>
</gene>
<accession>A0A4D9EFJ7</accession>
<evidence type="ECO:0000256" key="5">
    <source>
        <dbReference type="SAM" id="MobiDB-lite"/>
    </source>
</evidence>
<dbReference type="GO" id="GO:0008270">
    <property type="term" value="F:zinc ion binding"/>
    <property type="evidence" value="ECO:0007669"/>
    <property type="project" value="UniProtKB-KW"/>
</dbReference>
<evidence type="ECO:0000313" key="9">
    <source>
        <dbReference type="Proteomes" id="UP000297703"/>
    </source>
</evidence>
<dbReference type="Proteomes" id="UP000297703">
    <property type="component" value="Unassembled WGS sequence"/>
</dbReference>
<name>A0A4D9EFJ7_9SAUR</name>
<dbReference type="Pfam" id="PF13445">
    <property type="entry name" value="zf-RING_UBOX"/>
    <property type="match status" value="1"/>
</dbReference>
<keyword evidence="6" id="KW-0472">Membrane</keyword>
<dbReference type="GO" id="GO:0061630">
    <property type="term" value="F:ubiquitin protein ligase activity"/>
    <property type="evidence" value="ECO:0007669"/>
    <property type="project" value="InterPro"/>
</dbReference>